<reference evidence="1 2" key="1">
    <citation type="submission" date="2019-08" db="EMBL/GenBank/DDBJ databases">
        <authorList>
            <person name="Peeters C."/>
        </authorList>
    </citation>
    <scope>NUCLEOTIDE SEQUENCE [LARGE SCALE GENOMIC DNA]</scope>
    <source>
        <strain evidence="1 2">LMG 30175</strain>
    </source>
</reference>
<proteinExistence type="predicted"/>
<sequence length="367" mass="41422">MTTSSMINGETAAALRIADTIHRRSIGVNKAHELVVYSGLQYLLHPHQTRRAASIMREVGATGSAQRHRFWRPLRLSDASTRRFVKWFLHDTFPNRNLQIYRSAAIRLADIPRDGEAERWLKSIIDAPPTYMALFTSEAESREADLGRPALLCPPESDSTASPTPRYVGNVEIEIVDKQIEHFAQHGIFVRTSWITLACEDERVTFPFFQVINDDGGRPLSVDEIQELQRWFEAGPAKSNHRFAPSMERAGIPESPMLLTPGALRQAALWAATAEMRTGSTGSVRHIVDDLGAANLPLNLEPDEVQALEDIAQNIRIDSQAIRNSEQVLLSDSEETWMWDSEGTWWWYPEEDTESIRSQGPYGKHHA</sequence>
<dbReference type="AlphaFoldDB" id="A0A5E4T8E2"/>
<keyword evidence="2" id="KW-1185">Reference proteome</keyword>
<protein>
    <submittedName>
        <fullName evidence="1">Uncharacterized protein</fullName>
    </submittedName>
</protein>
<accession>A0A5E4T8E2</accession>
<name>A0A5E4T8E2_9BURK</name>
<evidence type="ECO:0000313" key="2">
    <source>
        <dbReference type="Proteomes" id="UP000414233"/>
    </source>
</evidence>
<dbReference type="Proteomes" id="UP000414233">
    <property type="component" value="Unassembled WGS sequence"/>
</dbReference>
<dbReference type="EMBL" id="CABPRZ010000004">
    <property type="protein sequence ID" value="VVD84175.1"/>
    <property type="molecule type" value="Genomic_DNA"/>
</dbReference>
<evidence type="ECO:0000313" key="1">
    <source>
        <dbReference type="EMBL" id="VVD84175.1"/>
    </source>
</evidence>
<gene>
    <name evidence="1" type="ORF">PTE30175_01212</name>
</gene>
<organism evidence="1 2">
    <name type="scientific">Pandoraea terrae</name>
    <dbReference type="NCBI Taxonomy" id="1537710"/>
    <lineage>
        <taxon>Bacteria</taxon>
        <taxon>Pseudomonadati</taxon>
        <taxon>Pseudomonadota</taxon>
        <taxon>Betaproteobacteria</taxon>
        <taxon>Burkholderiales</taxon>
        <taxon>Burkholderiaceae</taxon>
        <taxon>Pandoraea</taxon>
    </lineage>
</organism>